<gene>
    <name evidence="2" type="ORF">SAMN04487962_10934</name>
</gene>
<protein>
    <recommendedName>
        <fullName evidence="1">DUF6795 domain-containing protein</fullName>
    </recommendedName>
</protein>
<feature type="domain" description="DUF6795" evidence="1">
    <location>
        <begin position="41"/>
        <end position="142"/>
    </location>
</feature>
<evidence type="ECO:0000313" key="2">
    <source>
        <dbReference type="EMBL" id="SET41024.1"/>
    </source>
</evidence>
<organism evidence="2 3">
    <name type="scientific">Marinobacter segnicrescens</name>
    <dbReference type="NCBI Taxonomy" id="430453"/>
    <lineage>
        <taxon>Bacteria</taxon>
        <taxon>Pseudomonadati</taxon>
        <taxon>Pseudomonadota</taxon>
        <taxon>Gammaproteobacteria</taxon>
        <taxon>Pseudomonadales</taxon>
        <taxon>Marinobacteraceae</taxon>
        <taxon>Marinobacter</taxon>
    </lineage>
</organism>
<proteinExistence type="predicted"/>
<keyword evidence="3" id="KW-1185">Reference proteome</keyword>
<evidence type="ECO:0000259" key="1">
    <source>
        <dbReference type="Pfam" id="PF20598"/>
    </source>
</evidence>
<sequence>MTSVGRFLVLSVVGLFLVSSEVSAGMFGFGKKTEVHLSPEVKGSITRNGEPVPGAEVYRTLDYDKEYFEQTFTDKEGRFGFPETNVRSGLPSKLMDETRVRQVIGAVVDGKKYLLWYHTPGGINERTAVTRRLRNLHCDLTTPEKELLFRNLEKPDFPHAAFSICRWNDGLEMDELED</sequence>
<dbReference type="InterPro" id="IPR046474">
    <property type="entry name" value="DUF6795"/>
</dbReference>
<dbReference type="EMBL" id="FOHZ01000009">
    <property type="protein sequence ID" value="SET41024.1"/>
    <property type="molecule type" value="Genomic_DNA"/>
</dbReference>
<dbReference type="AlphaFoldDB" id="A0A1I0E829"/>
<dbReference type="Proteomes" id="UP000198762">
    <property type="component" value="Unassembled WGS sequence"/>
</dbReference>
<reference evidence="3" key="1">
    <citation type="submission" date="2016-10" db="EMBL/GenBank/DDBJ databases">
        <authorList>
            <person name="Varghese N."/>
            <person name="Submissions S."/>
        </authorList>
    </citation>
    <scope>NUCLEOTIDE SEQUENCE [LARGE SCALE GENOMIC DNA]</scope>
    <source>
        <strain evidence="3">CGMCC 1.6489</strain>
    </source>
</reference>
<evidence type="ECO:0000313" key="3">
    <source>
        <dbReference type="Proteomes" id="UP000198762"/>
    </source>
</evidence>
<dbReference type="RefSeq" id="WP_245742572.1">
    <property type="nucleotide sequence ID" value="NZ_FOHZ01000009.1"/>
</dbReference>
<name>A0A1I0E829_9GAMM</name>
<dbReference type="Pfam" id="PF20598">
    <property type="entry name" value="DUF6795"/>
    <property type="match status" value="1"/>
</dbReference>
<accession>A0A1I0E829</accession>